<dbReference type="EnsemblMetazoa" id="XM_050658799.1">
    <property type="protein sequence ID" value="XP_050514756.1"/>
    <property type="gene ID" value="LOC126889998"/>
</dbReference>
<dbReference type="Pfam" id="PF09811">
    <property type="entry name" value="Yae1_N"/>
    <property type="match status" value="1"/>
</dbReference>
<gene>
    <name evidence="9 10" type="primary">LOC114334026</name>
</gene>
<dbReference type="PANTHER" id="PTHR18829:SF0">
    <property type="entry name" value="PROTEIN YAE1 HOMOLOG"/>
    <property type="match status" value="1"/>
</dbReference>
<evidence type="ECO:0000259" key="6">
    <source>
        <dbReference type="Pfam" id="PF09811"/>
    </source>
</evidence>
<reference evidence="7" key="2">
    <citation type="submission" date="2025-05" db="UniProtKB">
        <authorList>
            <consortium name="EnsemblMetazoa"/>
        </authorList>
    </citation>
    <scope>IDENTIFICATION</scope>
</reference>
<dbReference type="GO" id="GO:0005634">
    <property type="term" value="C:nucleus"/>
    <property type="evidence" value="ECO:0007669"/>
    <property type="project" value="UniProtKB-SubCell"/>
</dbReference>
<keyword evidence="4" id="KW-0539">Nucleus</keyword>
<dbReference type="AlphaFoldDB" id="A0A6P7FYC8"/>
<evidence type="ECO:0000313" key="10">
    <source>
        <dbReference type="RefSeq" id="XP_028139827.1"/>
    </source>
</evidence>
<evidence type="ECO:0000256" key="5">
    <source>
        <dbReference type="SAM" id="MobiDB-lite"/>
    </source>
</evidence>
<feature type="domain" description="Essential protein Yae1 N-terminal" evidence="6">
    <location>
        <begin position="27"/>
        <end position="63"/>
    </location>
</feature>
<dbReference type="RefSeq" id="XP_028139827.1">
    <property type="nucleotide sequence ID" value="XM_028284026.1"/>
</dbReference>
<dbReference type="OrthoDB" id="20086at2759"/>
<protein>
    <submittedName>
        <fullName evidence="9 10">Uncharacterized protein LOC114334026</fullName>
    </submittedName>
</protein>
<proteinExistence type="predicted"/>
<evidence type="ECO:0000256" key="4">
    <source>
        <dbReference type="ARBA" id="ARBA00023242"/>
    </source>
</evidence>
<name>A0A6P7FYC8_DIAVI</name>
<sequence length="133" mass="15090">MEVDEEMQEIGHTSKKIENISKKEGLREGISAGRDSNFQESFDKGFEEGFKNGFLLGQYRGILMSQSRQTNVEEKIHPVLENISLGSCEVCKNNDIVKDEDNIDNIIEVQSKAHEHNIQMLKTFGGDLTRDDN</sequence>
<evidence type="ECO:0000256" key="1">
    <source>
        <dbReference type="ARBA" id="ARBA00004123"/>
    </source>
</evidence>
<evidence type="ECO:0000313" key="7">
    <source>
        <dbReference type="EnsemblMetazoa" id="XP_050514756.1"/>
    </source>
</evidence>
<evidence type="ECO:0000256" key="3">
    <source>
        <dbReference type="ARBA" id="ARBA00022490"/>
    </source>
</evidence>
<evidence type="ECO:0000313" key="8">
    <source>
        <dbReference type="Proteomes" id="UP001652700"/>
    </source>
</evidence>
<evidence type="ECO:0000313" key="9">
    <source>
        <dbReference type="RefSeq" id="XP_028139826.1"/>
    </source>
</evidence>
<evidence type="ECO:0000256" key="2">
    <source>
        <dbReference type="ARBA" id="ARBA00004496"/>
    </source>
</evidence>
<dbReference type="PANTHER" id="PTHR18829">
    <property type="entry name" value="PROTEIN YAE1 HOMOLOG"/>
    <property type="match status" value="1"/>
</dbReference>
<accession>A0A6P7FYC8</accession>
<reference evidence="9 10" key="1">
    <citation type="submission" date="2025-04" db="UniProtKB">
        <authorList>
            <consortium name="RefSeq"/>
        </authorList>
    </citation>
    <scope>IDENTIFICATION</scope>
    <source>
        <tissue evidence="9 10">Whole insect</tissue>
    </source>
</reference>
<dbReference type="InterPro" id="IPR038881">
    <property type="entry name" value="Yae1-like"/>
</dbReference>
<organism evidence="10">
    <name type="scientific">Diabrotica virgifera virgifera</name>
    <name type="common">western corn rootworm</name>
    <dbReference type="NCBI Taxonomy" id="50390"/>
    <lineage>
        <taxon>Eukaryota</taxon>
        <taxon>Metazoa</taxon>
        <taxon>Ecdysozoa</taxon>
        <taxon>Arthropoda</taxon>
        <taxon>Hexapoda</taxon>
        <taxon>Insecta</taxon>
        <taxon>Pterygota</taxon>
        <taxon>Neoptera</taxon>
        <taxon>Endopterygota</taxon>
        <taxon>Coleoptera</taxon>
        <taxon>Polyphaga</taxon>
        <taxon>Cucujiformia</taxon>
        <taxon>Chrysomeloidea</taxon>
        <taxon>Chrysomelidae</taxon>
        <taxon>Galerucinae</taxon>
        <taxon>Diabroticina</taxon>
        <taxon>Diabroticites</taxon>
        <taxon>Diabrotica</taxon>
    </lineage>
</organism>
<comment type="subcellular location">
    <subcellularLocation>
        <location evidence="2">Cytoplasm</location>
    </subcellularLocation>
    <subcellularLocation>
        <location evidence="1">Nucleus</location>
    </subcellularLocation>
</comment>
<feature type="region of interest" description="Disordered" evidence="5">
    <location>
        <begin position="1"/>
        <end position="25"/>
    </location>
</feature>
<dbReference type="GO" id="GO:0005737">
    <property type="term" value="C:cytoplasm"/>
    <property type="evidence" value="ECO:0007669"/>
    <property type="project" value="UniProtKB-SubCell"/>
</dbReference>
<keyword evidence="3" id="KW-0963">Cytoplasm</keyword>
<feature type="compositionally biased region" description="Basic and acidic residues" evidence="5">
    <location>
        <begin position="15"/>
        <end position="25"/>
    </location>
</feature>
<dbReference type="InterPro" id="IPR019191">
    <property type="entry name" value="Essential_protein_Yae1_N"/>
</dbReference>
<keyword evidence="8" id="KW-1185">Reference proteome</keyword>
<dbReference type="Proteomes" id="UP001652700">
    <property type="component" value="Unplaced"/>
</dbReference>
<dbReference type="RefSeq" id="XP_028139826.1">
    <property type="nucleotide sequence ID" value="XM_028284025.1"/>
</dbReference>